<accession>A0A088DA65</accession>
<feature type="domain" description="Beta-ketoacyl synthase-like N-terminal" evidence="2">
    <location>
        <begin position="21"/>
        <end position="210"/>
    </location>
</feature>
<evidence type="ECO:0000256" key="1">
    <source>
        <dbReference type="ARBA" id="ARBA00022679"/>
    </source>
</evidence>
<dbReference type="SUPFAM" id="SSF53901">
    <property type="entry name" value="Thiolase-like"/>
    <property type="match status" value="2"/>
</dbReference>
<dbReference type="InterPro" id="IPR016039">
    <property type="entry name" value="Thiolase-like"/>
</dbReference>
<dbReference type="EMBL" id="KF850685">
    <property type="protein sequence ID" value="AIL50165.1"/>
    <property type="molecule type" value="Genomic_DNA"/>
</dbReference>
<protein>
    <recommendedName>
        <fullName evidence="2">Beta-ketoacyl synthase-like N-terminal domain-containing protein</fullName>
    </recommendedName>
</protein>
<dbReference type="GO" id="GO:0006633">
    <property type="term" value="P:fatty acid biosynthetic process"/>
    <property type="evidence" value="ECO:0007669"/>
    <property type="project" value="TreeGrafter"/>
</dbReference>
<dbReference type="PANTHER" id="PTHR11712">
    <property type="entry name" value="POLYKETIDE SYNTHASE-RELATED"/>
    <property type="match status" value="1"/>
</dbReference>
<dbReference type="InterPro" id="IPR000794">
    <property type="entry name" value="Beta-ketoacyl_synthase"/>
</dbReference>
<dbReference type="InterPro" id="IPR014030">
    <property type="entry name" value="Ketoacyl_synth_N"/>
</dbReference>
<organism evidence="3">
    <name type="scientific">Streptomyces aureus</name>
    <dbReference type="NCBI Taxonomy" id="193461"/>
    <lineage>
        <taxon>Bacteria</taxon>
        <taxon>Bacillati</taxon>
        <taxon>Actinomycetota</taxon>
        <taxon>Actinomycetes</taxon>
        <taxon>Kitasatosporales</taxon>
        <taxon>Streptomycetaceae</taxon>
        <taxon>Streptomyces</taxon>
    </lineage>
</organism>
<dbReference type="AlphaFoldDB" id="A0A088DA65"/>
<dbReference type="PANTHER" id="PTHR11712:SF336">
    <property type="entry name" value="3-OXOACYL-[ACYL-CARRIER-PROTEIN] SYNTHASE, MITOCHONDRIAL"/>
    <property type="match status" value="1"/>
</dbReference>
<sequence>MTTRQTHLATTRQTPEVAPDAVYVTGWGVASPLGMGAADFSKAFVEERDALADVTAMFEEKLPADRAFAIPDFQVRDHLGRKGTRFFDRSTALALVACDQTLQDTGFAVTDENRGQVGLILGTTSGSVKSTSDFSRETITEDRPYLVNPVLFPNAVMNCAAGQAAIWYGLKGVNTTIAGGRMAGIAALRYASRSLRWGDADALLVGAVEEFSPHNAWLTHLPGGSAPAGEGAALFMLERGEALLASGRRPDAEIMAVASASADPADRPAFVEAFADCVRQALREAGIAPGDLWAVAPGSGPESAIETATLEAGLGGDTVRRLPVARLVGECHAAQGALQLAAVLAHHRQDAALDGRPALITSFTPEGGVGAAVVRGWRR</sequence>
<dbReference type="Pfam" id="PF00109">
    <property type="entry name" value="ketoacyl-synt"/>
    <property type="match status" value="1"/>
</dbReference>
<proteinExistence type="predicted"/>
<reference evidence="3" key="1">
    <citation type="journal article" date="2014" name="ChemBioChem">
        <title>Biosynthesis of colabomycin E, a new manumycin-family metabolite, involves an unusual chain-length factor.</title>
        <authorList>
            <person name="Petrickova K."/>
            <person name="Pospisil S."/>
            <person name="Kuzma M."/>
            <person name="Tylova T."/>
            <person name="Jagr M."/>
            <person name="Tomek P."/>
            <person name="Chronakova A."/>
            <person name="Brabcova E."/>
            <person name="Andera L."/>
            <person name="Kristufek V."/>
            <person name="Petricek M."/>
        </authorList>
    </citation>
    <scope>NUCLEOTIDE SEQUENCE</scope>
    <source>
        <strain evidence="3">SOK1/5-04</strain>
    </source>
</reference>
<evidence type="ECO:0000313" key="3">
    <source>
        <dbReference type="EMBL" id="AIL50165.1"/>
    </source>
</evidence>
<keyword evidence="1" id="KW-0808">Transferase</keyword>
<evidence type="ECO:0000259" key="2">
    <source>
        <dbReference type="Pfam" id="PF00109"/>
    </source>
</evidence>
<dbReference type="GO" id="GO:0004315">
    <property type="term" value="F:3-oxoacyl-[acyl-carrier-protein] synthase activity"/>
    <property type="evidence" value="ECO:0007669"/>
    <property type="project" value="TreeGrafter"/>
</dbReference>
<dbReference type="Gene3D" id="3.40.47.10">
    <property type="match status" value="1"/>
</dbReference>
<gene>
    <name evidence="3" type="primary">colC3</name>
</gene>
<name>A0A088DA65_9ACTN</name>